<proteinExistence type="inferred from homology"/>
<gene>
    <name evidence="4" type="ORF">PY649_30900</name>
</gene>
<name>A0ABT7K3V8_9HYPH</name>
<dbReference type="InterPro" id="IPR009197">
    <property type="entry name" value="MlrC"/>
</dbReference>
<dbReference type="Pfam" id="PF07364">
    <property type="entry name" value="DUF1485"/>
    <property type="match status" value="1"/>
</dbReference>
<comment type="cofactor">
    <cofactor evidence="1">
        <name>Zn(2+)</name>
        <dbReference type="ChEBI" id="CHEBI:29105"/>
    </cofactor>
    <text evidence="1">Binds 1 zinc ion per subunit.</text>
</comment>
<protein>
    <recommendedName>
        <fullName evidence="1">Microcystinase C</fullName>
        <shortName evidence="1">MlrC</shortName>
    </recommendedName>
</protein>
<keyword evidence="1" id="KW-0482">Metalloprotease</keyword>
<evidence type="ECO:0000259" key="3">
    <source>
        <dbReference type="Pfam" id="PF07364"/>
    </source>
</evidence>
<feature type="domain" description="Microcystin LR degradation protein MlrC C-terminal" evidence="2">
    <location>
        <begin position="305"/>
        <end position="475"/>
    </location>
</feature>
<dbReference type="Proteomes" id="UP001172645">
    <property type="component" value="Unassembled WGS sequence"/>
</dbReference>
<dbReference type="InterPro" id="IPR015995">
    <property type="entry name" value="MlrC_N"/>
</dbReference>
<dbReference type="EMBL" id="JARFYM010000043">
    <property type="protein sequence ID" value="MDL2403296.1"/>
    <property type="molecule type" value="Genomic_DNA"/>
</dbReference>
<evidence type="ECO:0000256" key="1">
    <source>
        <dbReference type="PIRNR" id="PIRNR012702"/>
    </source>
</evidence>
<evidence type="ECO:0000313" key="4">
    <source>
        <dbReference type="EMBL" id="MDL2403296.1"/>
    </source>
</evidence>
<keyword evidence="1" id="KW-0479">Metal-binding</keyword>
<evidence type="ECO:0000259" key="2">
    <source>
        <dbReference type="Pfam" id="PF07171"/>
    </source>
</evidence>
<evidence type="ECO:0000313" key="5">
    <source>
        <dbReference type="Proteomes" id="UP001172645"/>
    </source>
</evidence>
<dbReference type="Pfam" id="PF07171">
    <property type="entry name" value="MlrC_C"/>
    <property type="match status" value="1"/>
</dbReference>
<keyword evidence="1" id="KW-0378">Hydrolase</keyword>
<comment type="function">
    <text evidence="1">Involved in peptidolytic degradation of cyclic heptapeptide hepatotoxin microcystin (MC).</text>
</comment>
<feature type="domain" description="Microcystin LR degradation protein MlrC N-terminal" evidence="3">
    <location>
        <begin position="3"/>
        <end position="293"/>
    </location>
</feature>
<sequence length="487" mass="53369">MKRVIAAFWQHETNTFNPHPTTILRFKNRGLMFGGDIARRFSGTETDWGSLIDFSERHDWELITPLHAQAGPSGTVTKEAFEELVGFLLGSLDDEKCDGIFLMLHGSMVSERFEDCEGEILARIRQVAGWNIPVVVTLDPHANVTFRMAELSNAIVAYRTTPHVDQVKTTQLACHLLNDMLLGGPLTKVKLIKPPLLAGLDGARTTTKEGPMPQILDLAERLTQENPAITHISVQAGFSYSDIFEIGPSAAITCHGGTDKYDKEANALSRHMWQTRADRTIEFHSLDKGLAIAESLRGSGKPVILVDYADNPGGGAAGDDVAILRAVLSQATHAVFFSLWAPEAVQACQAAGLDQNVALQLGQKGDLRVTGRVKALASGDYLRKGPYARNTVGNLGMSALVSIGGVDVVLTSIASQTEEREQFKLFGIEFEEQELVICKGMNHFRADLEPLSRALVFVDTGHSCTANYTAIPYQHVRRPIWPLDHFN</sequence>
<reference evidence="4" key="1">
    <citation type="submission" date="2023-06" db="EMBL/GenBank/DDBJ databases">
        <title>Phylogenetic Diversity of Rhizobium strains.</title>
        <authorList>
            <person name="Moura F.T."/>
            <person name="Helene L.C.F."/>
            <person name="Hungria M."/>
        </authorList>
    </citation>
    <scope>NUCLEOTIDE SEQUENCE</scope>
    <source>
        <strain evidence="4">CCGE526</strain>
    </source>
</reference>
<dbReference type="InterPro" id="IPR010799">
    <property type="entry name" value="MlrC_C"/>
</dbReference>
<dbReference type="RefSeq" id="WP_285872721.1">
    <property type="nucleotide sequence ID" value="NZ_JARFYM010000043.1"/>
</dbReference>
<accession>A0ABT7K3V8</accession>
<keyword evidence="1" id="KW-0645">Protease</keyword>
<organism evidence="4 5">
    <name type="scientific">Rhizobium mayense</name>
    <dbReference type="NCBI Taxonomy" id="1312184"/>
    <lineage>
        <taxon>Bacteria</taxon>
        <taxon>Pseudomonadati</taxon>
        <taxon>Pseudomonadota</taxon>
        <taxon>Alphaproteobacteria</taxon>
        <taxon>Hyphomicrobiales</taxon>
        <taxon>Rhizobiaceae</taxon>
        <taxon>Rhizobium/Agrobacterium group</taxon>
        <taxon>Rhizobium</taxon>
    </lineage>
</organism>
<dbReference type="PIRSF" id="PIRSF012702">
    <property type="entry name" value="UCP012702"/>
    <property type="match status" value="1"/>
</dbReference>
<comment type="caution">
    <text evidence="4">The sequence shown here is derived from an EMBL/GenBank/DDBJ whole genome shotgun (WGS) entry which is preliminary data.</text>
</comment>
<comment type="similarity">
    <text evidence="1">Belongs to the peptidase M81 family.</text>
</comment>
<keyword evidence="5" id="KW-1185">Reference proteome</keyword>